<dbReference type="AlphaFoldDB" id="A0A9W6NE55"/>
<reference evidence="1" key="2">
    <citation type="submission" date="2023-01" db="EMBL/GenBank/DDBJ databases">
        <authorList>
            <person name="Sun Q."/>
            <person name="Evtushenko L."/>
        </authorList>
    </citation>
    <scope>NUCLEOTIDE SEQUENCE</scope>
    <source>
        <strain evidence="1">VKM B-2935</strain>
    </source>
</reference>
<keyword evidence="2" id="KW-1185">Reference proteome</keyword>
<evidence type="ECO:0000313" key="2">
    <source>
        <dbReference type="Proteomes" id="UP001143328"/>
    </source>
</evidence>
<evidence type="ECO:0000313" key="1">
    <source>
        <dbReference type="EMBL" id="GLK88329.1"/>
    </source>
</evidence>
<comment type="caution">
    <text evidence="1">The sequence shown here is derived from an EMBL/GenBank/DDBJ whole genome shotgun (WGS) entry which is preliminary data.</text>
</comment>
<dbReference type="EMBL" id="BSFN01000003">
    <property type="protein sequence ID" value="GLK88329.1"/>
    <property type="molecule type" value="Genomic_DNA"/>
</dbReference>
<sequence>MLMNPYRYVVPAIESNAPAKNWRLPISAAVDSLGDTTLQTSLVNSAAALSFPSYTVATGTTRTVTQDIEAVTSPGALLYFIFDQVVTPTAQRSFDGGTTWQDLTFNISSYQGGDITTAVKRGQMIEIPAGAASKVRLSVANASGSLATVYLKMHQRPAIGKADAWVHHGASLESTMPSLQMIQAWRAAFPDFDPIFFNWAQSSQSGARVKALVDDSITRIPWVHNYLFDIGGNDVTSGRPYVQGVTTLPSFGQALDAINAAGHLALPCNISYRNYTGAPAVNGGANQENGSAPYNVNIIIPTMLQKTPWAVDPVLGIARLDWYNAVMVNRELLSDDVHHSDAMRATVTIPLYADVYARYVYTGAWPLGFMEQQVAKVETLKVDKDYSRAVEMFTFTPDSAGKAALLARLNAALVLPANTAAPALSGAFVVGAIVNGTPGTWAGFPTPTLAYQWYADGVAISGATATAYTITSAELGKVLKFRVTATNAKGSTSVDSANSAAVTAGSSYDPLTQTLLARMTAQPTVTQANKIDTLMKVLKTMNRTAFGMFAAHDKQAALLDWVRSDVTFTLSAQEPAFTALGGFKGTGSSIGIDLKCTLNAIAGYTQNSGSYGFGISILGSGPIIGQLESGAPVYSTTPSSFRHNNGSGSVVSATALAVGNFIVTRTASTGFTIRKDQVARETATQVSAALGATSLAGLRAVNVTGTHQMSHFHIGPSLTDAQELELNAAIATYLA</sequence>
<reference evidence="1" key="1">
    <citation type="journal article" date="2014" name="Int. J. Syst. Evol. Microbiol.">
        <title>Complete genome sequence of Corynebacterium casei LMG S-19264T (=DSM 44701T), isolated from a smear-ripened cheese.</title>
        <authorList>
            <consortium name="US DOE Joint Genome Institute (JGI-PGF)"/>
            <person name="Walter F."/>
            <person name="Albersmeier A."/>
            <person name="Kalinowski J."/>
            <person name="Ruckert C."/>
        </authorList>
    </citation>
    <scope>NUCLEOTIDE SEQUENCE</scope>
    <source>
        <strain evidence="1">VKM B-2935</strain>
    </source>
</reference>
<organism evidence="1 2">
    <name type="scientific">Pseudomonas turukhanskensis</name>
    <dbReference type="NCBI Taxonomy" id="1806536"/>
    <lineage>
        <taxon>Bacteria</taxon>
        <taxon>Pseudomonadati</taxon>
        <taxon>Pseudomonadota</taxon>
        <taxon>Gammaproteobacteria</taxon>
        <taxon>Pseudomonadales</taxon>
        <taxon>Pseudomonadaceae</taxon>
        <taxon>Pseudomonas</taxon>
    </lineage>
</organism>
<dbReference type="Proteomes" id="UP001143328">
    <property type="component" value="Unassembled WGS sequence"/>
</dbReference>
<proteinExistence type="predicted"/>
<protein>
    <submittedName>
        <fullName evidence="1">Uncharacterized protein</fullName>
    </submittedName>
</protein>
<dbReference type="Gene3D" id="2.60.40.2700">
    <property type="match status" value="1"/>
</dbReference>
<gene>
    <name evidence="1" type="ORF">GCM10017655_13910</name>
</gene>
<accession>A0A9W6NE55</accession>
<name>A0A9W6NE55_9PSED</name>
<dbReference type="RefSeq" id="WP_271194557.1">
    <property type="nucleotide sequence ID" value="NZ_BSFN01000003.1"/>
</dbReference>